<evidence type="ECO:0000313" key="3">
    <source>
        <dbReference type="Proteomes" id="UP001233999"/>
    </source>
</evidence>
<name>A0AAD7Z6M1_DIPPU</name>
<feature type="region of interest" description="Disordered" evidence="1">
    <location>
        <begin position="19"/>
        <end position="81"/>
    </location>
</feature>
<organism evidence="2 3">
    <name type="scientific">Diploptera punctata</name>
    <name type="common">Pacific beetle cockroach</name>
    <dbReference type="NCBI Taxonomy" id="6984"/>
    <lineage>
        <taxon>Eukaryota</taxon>
        <taxon>Metazoa</taxon>
        <taxon>Ecdysozoa</taxon>
        <taxon>Arthropoda</taxon>
        <taxon>Hexapoda</taxon>
        <taxon>Insecta</taxon>
        <taxon>Pterygota</taxon>
        <taxon>Neoptera</taxon>
        <taxon>Polyneoptera</taxon>
        <taxon>Dictyoptera</taxon>
        <taxon>Blattodea</taxon>
        <taxon>Blaberoidea</taxon>
        <taxon>Blaberidae</taxon>
        <taxon>Diplopterinae</taxon>
        <taxon>Diploptera</taxon>
    </lineage>
</organism>
<dbReference type="Proteomes" id="UP001233999">
    <property type="component" value="Unassembled WGS sequence"/>
</dbReference>
<proteinExistence type="predicted"/>
<keyword evidence="3" id="KW-1185">Reference proteome</keyword>
<accession>A0AAD7Z6M1</accession>
<protein>
    <submittedName>
        <fullName evidence="2">Uncharacterized protein</fullName>
    </submittedName>
</protein>
<dbReference type="EMBL" id="JASPKZ010010265">
    <property type="protein sequence ID" value="KAJ9574732.1"/>
    <property type="molecule type" value="Genomic_DNA"/>
</dbReference>
<dbReference type="AlphaFoldDB" id="A0AAD7Z6M1"/>
<feature type="compositionally biased region" description="Low complexity" evidence="1">
    <location>
        <begin position="34"/>
        <end position="48"/>
    </location>
</feature>
<feature type="non-terminal residue" evidence="2">
    <location>
        <position position="148"/>
    </location>
</feature>
<gene>
    <name evidence="2" type="ORF">L9F63_008102</name>
</gene>
<sequence length="148" mass="15204">NVSSNFYSCSRLIEIKLSSSTGRSSSAGENDKGAAAGPSSALDSSSESVDGDQKPPSGLEHPSTQAMLAQEPVPHHGAEIFSSELKPSVASLQATVMSNATLAAAAAYQSQLGLTGARPMTEQQGASSSLGHHHHHGDAALLHDYHSL</sequence>
<reference evidence="2" key="1">
    <citation type="journal article" date="2023" name="IScience">
        <title>Live-bearing cockroach genome reveals convergent evolutionary mechanisms linked to viviparity in insects and beyond.</title>
        <authorList>
            <person name="Fouks B."/>
            <person name="Harrison M.C."/>
            <person name="Mikhailova A.A."/>
            <person name="Marchal E."/>
            <person name="English S."/>
            <person name="Carruthers M."/>
            <person name="Jennings E.C."/>
            <person name="Chiamaka E.L."/>
            <person name="Frigard R.A."/>
            <person name="Pippel M."/>
            <person name="Attardo G.M."/>
            <person name="Benoit J.B."/>
            <person name="Bornberg-Bauer E."/>
            <person name="Tobe S.S."/>
        </authorList>
    </citation>
    <scope>NUCLEOTIDE SEQUENCE</scope>
    <source>
        <strain evidence="2">Stay&amp;Tobe</strain>
    </source>
</reference>
<comment type="caution">
    <text evidence="2">The sequence shown here is derived from an EMBL/GenBank/DDBJ whole genome shotgun (WGS) entry which is preliminary data.</text>
</comment>
<reference evidence="2" key="2">
    <citation type="submission" date="2023-05" db="EMBL/GenBank/DDBJ databases">
        <authorList>
            <person name="Fouks B."/>
        </authorList>
    </citation>
    <scope>NUCLEOTIDE SEQUENCE</scope>
    <source>
        <strain evidence="2">Stay&amp;Tobe</strain>
        <tissue evidence="2">Testes</tissue>
    </source>
</reference>
<evidence type="ECO:0000256" key="1">
    <source>
        <dbReference type="SAM" id="MobiDB-lite"/>
    </source>
</evidence>
<evidence type="ECO:0000313" key="2">
    <source>
        <dbReference type="EMBL" id="KAJ9574732.1"/>
    </source>
</evidence>